<keyword evidence="3" id="KW-0998">Cell outer membrane</keyword>
<reference evidence="8" key="1">
    <citation type="submission" date="2016-10" db="EMBL/GenBank/DDBJ databases">
        <authorList>
            <person name="Varghese N."/>
            <person name="Submissions S."/>
        </authorList>
    </citation>
    <scope>NUCLEOTIDE SEQUENCE [LARGE SCALE GENOMIC DNA]</scope>
    <source>
        <strain evidence="8">DSM 24450</strain>
    </source>
</reference>
<dbReference type="InterPro" id="IPR036942">
    <property type="entry name" value="Beta-barrel_TonB_sf"/>
</dbReference>
<dbReference type="GO" id="GO:0009279">
    <property type="term" value="C:cell outer membrane"/>
    <property type="evidence" value="ECO:0007669"/>
    <property type="project" value="UniProtKB-SubCell"/>
</dbReference>
<feature type="domain" description="TonB-dependent receptor plug" evidence="5">
    <location>
        <begin position="140"/>
        <end position="217"/>
    </location>
</feature>
<dbReference type="InterPro" id="IPR008969">
    <property type="entry name" value="CarboxyPept-like_regulatory"/>
</dbReference>
<evidence type="ECO:0000313" key="8">
    <source>
        <dbReference type="Proteomes" id="UP000199312"/>
    </source>
</evidence>
<evidence type="ECO:0000256" key="2">
    <source>
        <dbReference type="ARBA" id="ARBA00023136"/>
    </source>
</evidence>
<protein>
    <submittedName>
        <fullName evidence="7">Outer membrane receptor for ferrienterochelin and colicins</fullName>
    </submittedName>
</protein>
<evidence type="ECO:0000256" key="3">
    <source>
        <dbReference type="ARBA" id="ARBA00023237"/>
    </source>
</evidence>
<comment type="subcellular location">
    <subcellularLocation>
        <location evidence="1">Cell outer membrane</location>
    </subcellularLocation>
</comment>
<evidence type="ECO:0000256" key="4">
    <source>
        <dbReference type="SAM" id="SignalP"/>
    </source>
</evidence>
<organism evidence="7 8">
    <name type="scientific">Lutibacter maritimus</name>
    <dbReference type="NCBI Taxonomy" id="593133"/>
    <lineage>
        <taxon>Bacteria</taxon>
        <taxon>Pseudomonadati</taxon>
        <taxon>Bacteroidota</taxon>
        <taxon>Flavobacteriia</taxon>
        <taxon>Flavobacteriales</taxon>
        <taxon>Flavobacteriaceae</taxon>
        <taxon>Lutibacter</taxon>
    </lineage>
</organism>
<dbReference type="Pfam" id="PF07715">
    <property type="entry name" value="Plug"/>
    <property type="match status" value="1"/>
</dbReference>
<dbReference type="Pfam" id="PF14905">
    <property type="entry name" value="OMP_b-brl_3"/>
    <property type="match status" value="1"/>
</dbReference>
<feature type="domain" description="Outer membrane protein beta-barrel" evidence="6">
    <location>
        <begin position="374"/>
        <end position="774"/>
    </location>
</feature>
<feature type="chain" id="PRO_5011533452" evidence="4">
    <location>
        <begin position="24"/>
        <end position="796"/>
    </location>
</feature>
<dbReference type="InterPro" id="IPR037066">
    <property type="entry name" value="Plug_dom_sf"/>
</dbReference>
<evidence type="ECO:0000256" key="1">
    <source>
        <dbReference type="ARBA" id="ARBA00004442"/>
    </source>
</evidence>
<dbReference type="SUPFAM" id="SSF49464">
    <property type="entry name" value="Carboxypeptidase regulatory domain-like"/>
    <property type="match status" value="1"/>
</dbReference>
<dbReference type="Proteomes" id="UP000199312">
    <property type="component" value="Unassembled WGS sequence"/>
</dbReference>
<evidence type="ECO:0000313" key="7">
    <source>
        <dbReference type="EMBL" id="SFS31348.1"/>
    </source>
</evidence>
<sequence>MRKVLLILILVLPTLLFSQKNHTNIYTVSGKILDAETKKPIEDATIIFKDQDSVKIKCGAITNSRGNFTIDVKEGNYSASVEFLSYKSKQLNISTVTRDLNIGIVLLEIDTEYLNEIEVISEKKSLDLKSNKMVFNVEKDLSSAGSSISEILNNIPSVNVDPDGEITLRGQGDVTVMINGRTSTMTKAEALKALPAGSIEKVEVLTSPGAKYKATSTGIINIILKKGKDEGLNASITSSGGYKDYFGGLLTLNHKSEYVNFFTNTSFSNSNPITTAKSENEYFNNGNTTAYLNENSEFDNKQKGFTSTIGADYFFTKNTTLTTTFNYTDLNYNSLGKTNSDFLNTSKEITTTNNRSYDSEFSNEIFEFIIDFEHNFKKEGRQLTSSFRYLKDDENTNSEINNTNSNFTDESFVQKSFLKNSIFDINFINPIGKSFWYTIGYEGEFGKIPFIYTGTATHKDLDYSENIHSTFLDLEYETEKFYFTAGLRAEFQESTINYINSSITLDENQNDLFPSASIDYTISDANSIGISYRTGIQRLAPSILQPYEEKISETSSFIGNEKINPVDIYMTNLTYSYSGNRFSISPSIFYNRYNRYWEYVTYETGEQINGINKLITTPFNVGKLDYYGLNLTSTFKANNNLNFSGNLLLVNFDQTGTFEIINTANQTITKNYNHKNLIGSISLLTQVKVPNVFDFQINAKHQLASNALYFKRKAYTYASAAFNRDLFNKEASISLTIDDIFKSKTINRDRFDTGYLSKSIIENKYRTIILSFTYRFNQSKKDRQIDFDKKDTKPNY</sequence>
<dbReference type="STRING" id="593133.SAMN04488006_0559"/>
<keyword evidence="2" id="KW-0472">Membrane</keyword>
<keyword evidence="7" id="KW-0675">Receptor</keyword>
<feature type="signal peptide" evidence="4">
    <location>
        <begin position="1"/>
        <end position="23"/>
    </location>
</feature>
<gene>
    <name evidence="7" type="ORF">SAMN04488006_0559</name>
</gene>
<evidence type="ECO:0000259" key="5">
    <source>
        <dbReference type="Pfam" id="PF07715"/>
    </source>
</evidence>
<dbReference type="Gene3D" id="2.60.40.1120">
    <property type="entry name" value="Carboxypeptidase-like, regulatory domain"/>
    <property type="match status" value="1"/>
</dbReference>
<dbReference type="InterPro" id="IPR041700">
    <property type="entry name" value="OMP_b-brl_3"/>
</dbReference>
<dbReference type="EMBL" id="FOZP01000001">
    <property type="protein sequence ID" value="SFS31348.1"/>
    <property type="molecule type" value="Genomic_DNA"/>
</dbReference>
<dbReference type="Pfam" id="PF13715">
    <property type="entry name" value="CarbopepD_reg_2"/>
    <property type="match status" value="1"/>
</dbReference>
<accession>A0A1I6NU19</accession>
<keyword evidence="8" id="KW-1185">Reference proteome</keyword>
<dbReference type="RefSeq" id="WP_090222365.1">
    <property type="nucleotide sequence ID" value="NZ_FOZP01000001.1"/>
</dbReference>
<dbReference type="Gene3D" id="2.40.170.20">
    <property type="entry name" value="TonB-dependent receptor, beta-barrel domain"/>
    <property type="match status" value="1"/>
</dbReference>
<dbReference type="SUPFAM" id="SSF56935">
    <property type="entry name" value="Porins"/>
    <property type="match status" value="1"/>
</dbReference>
<proteinExistence type="predicted"/>
<dbReference type="OrthoDB" id="8764943at2"/>
<dbReference type="Gene3D" id="2.170.130.10">
    <property type="entry name" value="TonB-dependent receptor, plug domain"/>
    <property type="match status" value="1"/>
</dbReference>
<dbReference type="AlphaFoldDB" id="A0A1I6NU19"/>
<dbReference type="InterPro" id="IPR012910">
    <property type="entry name" value="Plug_dom"/>
</dbReference>
<keyword evidence="4" id="KW-0732">Signal</keyword>
<evidence type="ECO:0000259" key="6">
    <source>
        <dbReference type="Pfam" id="PF14905"/>
    </source>
</evidence>
<name>A0A1I6NU19_9FLAO</name>